<gene>
    <name evidence="2" type="ORF">BE221DRAFT_62804</name>
</gene>
<dbReference type="GO" id="GO:0016242">
    <property type="term" value="P:negative regulation of macroautophagy"/>
    <property type="evidence" value="ECO:0007669"/>
    <property type="project" value="TreeGrafter"/>
</dbReference>
<reference evidence="2" key="1">
    <citation type="submission" date="2017-04" db="EMBL/GenBank/DDBJ databases">
        <title>Population genomics of picophytoplankton unveils novel chromosome hypervariability.</title>
        <authorList>
            <consortium name="DOE Joint Genome Institute"/>
            <person name="Blanc-Mathieu R."/>
            <person name="Krasovec M."/>
            <person name="Hebrard M."/>
            <person name="Yau S."/>
            <person name="Desgranges E."/>
            <person name="Martin J."/>
            <person name="Schackwitz W."/>
            <person name="Kuo A."/>
            <person name="Salin G."/>
            <person name="Donnadieu C."/>
            <person name="Desdevises Y."/>
            <person name="Sanchez-Ferandin S."/>
            <person name="Moreau H."/>
            <person name="Rivals E."/>
            <person name="Grigoriev I.V."/>
            <person name="Grimsley N."/>
            <person name="Eyre-Walker A."/>
            <person name="Piganeau G."/>
        </authorList>
    </citation>
    <scope>NUCLEOTIDE SEQUENCE [LARGE SCALE GENOMIC DNA]</scope>
    <source>
        <strain evidence="2">RCC 1115</strain>
    </source>
</reference>
<keyword evidence="2" id="KW-0418">Kinase</keyword>
<dbReference type="Proteomes" id="UP000195557">
    <property type="component" value="Unassembled WGS sequence"/>
</dbReference>
<dbReference type="GO" id="GO:0005634">
    <property type="term" value="C:nucleus"/>
    <property type="evidence" value="ECO:0007669"/>
    <property type="project" value="TreeGrafter"/>
</dbReference>
<feature type="domain" description="FATC" evidence="1">
    <location>
        <begin position="38"/>
        <end position="70"/>
    </location>
</feature>
<evidence type="ECO:0000313" key="2">
    <source>
        <dbReference type="EMBL" id="OUS42460.1"/>
    </source>
</evidence>
<dbReference type="InterPro" id="IPR050517">
    <property type="entry name" value="DDR_Repair_Kinase"/>
</dbReference>
<dbReference type="GO" id="GO:0031932">
    <property type="term" value="C:TORC2 complex"/>
    <property type="evidence" value="ECO:0007669"/>
    <property type="project" value="TreeGrafter"/>
</dbReference>
<proteinExistence type="predicted"/>
<organism evidence="2">
    <name type="scientific">Ostreococcus tauri</name>
    <name type="common">Marine green alga</name>
    <dbReference type="NCBI Taxonomy" id="70448"/>
    <lineage>
        <taxon>Eukaryota</taxon>
        <taxon>Viridiplantae</taxon>
        <taxon>Chlorophyta</taxon>
        <taxon>Mamiellophyceae</taxon>
        <taxon>Mamiellales</taxon>
        <taxon>Bathycoccaceae</taxon>
        <taxon>Ostreococcus</taxon>
    </lineage>
</organism>
<dbReference type="GO" id="GO:0031929">
    <property type="term" value="P:TOR signaling"/>
    <property type="evidence" value="ECO:0007669"/>
    <property type="project" value="TreeGrafter"/>
</dbReference>
<dbReference type="PANTHER" id="PTHR11139:SF9">
    <property type="entry name" value="SERINE_THREONINE-PROTEIN KINASE MTOR"/>
    <property type="match status" value="1"/>
</dbReference>
<evidence type="ECO:0000259" key="1">
    <source>
        <dbReference type="PROSITE" id="PS51190"/>
    </source>
</evidence>
<dbReference type="OMA" id="HEILCQN"/>
<sequence length="70" mass="7884">MDDGANEALNERAVSVMQRMSAKLTGRDGEHHHVDTMLPDTVEKQVRRLVAEATSAENLSVSYVGWCPWW</sequence>
<dbReference type="EMBL" id="KZ155838">
    <property type="protein sequence ID" value="OUS42460.1"/>
    <property type="molecule type" value="Genomic_DNA"/>
</dbReference>
<protein>
    <submittedName>
        <fullName evidence="2">DNA-dependent protein kinase</fullName>
    </submittedName>
</protein>
<name>A0A1Y5HZ24_OSTTA</name>
<dbReference type="AlphaFoldDB" id="A0A1Y5HZ24"/>
<keyword evidence="2" id="KW-0808">Transferase</keyword>
<accession>A0A1Y5HZ24</accession>
<dbReference type="PANTHER" id="PTHR11139">
    <property type="entry name" value="ATAXIA TELANGIECTASIA MUTATED ATM -RELATED"/>
    <property type="match status" value="1"/>
</dbReference>
<dbReference type="GO" id="GO:0004674">
    <property type="term" value="F:protein serine/threonine kinase activity"/>
    <property type="evidence" value="ECO:0007669"/>
    <property type="project" value="TreeGrafter"/>
</dbReference>
<dbReference type="Pfam" id="PF02260">
    <property type="entry name" value="FATC"/>
    <property type="match status" value="1"/>
</dbReference>
<dbReference type="PROSITE" id="PS51190">
    <property type="entry name" value="FATC"/>
    <property type="match status" value="1"/>
</dbReference>
<dbReference type="SMART" id="SM01343">
    <property type="entry name" value="FATC"/>
    <property type="match status" value="1"/>
</dbReference>
<dbReference type="GO" id="GO:0031931">
    <property type="term" value="C:TORC1 complex"/>
    <property type="evidence" value="ECO:0007669"/>
    <property type="project" value="TreeGrafter"/>
</dbReference>
<dbReference type="InterPro" id="IPR003152">
    <property type="entry name" value="FATC_dom"/>
</dbReference>
<dbReference type="GO" id="GO:0005737">
    <property type="term" value="C:cytoplasm"/>
    <property type="evidence" value="ECO:0007669"/>
    <property type="project" value="TreeGrafter"/>
</dbReference>